<dbReference type="FunFam" id="3.40.50.300:FF:000010">
    <property type="entry name" value="Chaperone clpB 1, putative"/>
    <property type="match status" value="1"/>
</dbReference>
<dbReference type="FunFam" id="3.40.50.300:FF:000120">
    <property type="entry name" value="ATP-dependent chaperone ClpB"/>
    <property type="match status" value="1"/>
</dbReference>
<dbReference type="InterPro" id="IPR001270">
    <property type="entry name" value="ClpA/B"/>
</dbReference>
<name>A0A9W6F0H0_9CHLO</name>
<dbReference type="PROSITE" id="PS00870">
    <property type="entry name" value="CLPAB_1"/>
    <property type="match status" value="1"/>
</dbReference>
<dbReference type="InterPro" id="IPR041546">
    <property type="entry name" value="ClpA/ClpB_AAA_lid"/>
</dbReference>
<feature type="compositionally biased region" description="Low complexity" evidence="8">
    <location>
        <begin position="736"/>
        <end position="745"/>
    </location>
</feature>
<evidence type="ECO:0000256" key="8">
    <source>
        <dbReference type="SAM" id="MobiDB-lite"/>
    </source>
</evidence>
<dbReference type="GO" id="GO:0016887">
    <property type="term" value="F:ATP hydrolysis activity"/>
    <property type="evidence" value="ECO:0007669"/>
    <property type="project" value="InterPro"/>
</dbReference>
<comment type="caution">
    <text evidence="10">The sequence shown here is derived from an EMBL/GenBank/DDBJ whole genome shotgun (WGS) entry which is preliminary data.</text>
</comment>
<accession>A0A9W6F0H0</accession>
<dbReference type="SMART" id="SM00382">
    <property type="entry name" value="AAA"/>
    <property type="match status" value="2"/>
</dbReference>
<keyword evidence="4" id="KW-0067">ATP-binding</keyword>
<protein>
    <recommendedName>
        <fullName evidence="9">Clp R domain-containing protein</fullName>
    </recommendedName>
</protein>
<evidence type="ECO:0000256" key="5">
    <source>
        <dbReference type="ARBA" id="ARBA00023186"/>
    </source>
</evidence>
<dbReference type="InterPro" id="IPR027417">
    <property type="entry name" value="P-loop_NTPase"/>
</dbReference>
<keyword evidence="3" id="KW-0547">Nucleotide-binding</keyword>
<dbReference type="CDD" id="cd00009">
    <property type="entry name" value="AAA"/>
    <property type="match status" value="1"/>
</dbReference>
<dbReference type="CDD" id="cd19499">
    <property type="entry name" value="RecA-like_ClpB_Hsp104-like"/>
    <property type="match status" value="1"/>
</dbReference>
<dbReference type="InterPro" id="IPR050130">
    <property type="entry name" value="ClpA_ClpB"/>
</dbReference>
<dbReference type="InterPro" id="IPR004176">
    <property type="entry name" value="Clp_R_N"/>
</dbReference>
<evidence type="ECO:0000256" key="4">
    <source>
        <dbReference type="ARBA" id="ARBA00022840"/>
    </source>
</evidence>
<feature type="coiled-coil region" evidence="7">
    <location>
        <begin position="412"/>
        <end position="499"/>
    </location>
</feature>
<organism evidence="10 11">
    <name type="scientific">Pleodorina starrii</name>
    <dbReference type="NCBI Taxonomy" id="330485"/>
    <lineage>
        <taxon>Eukaryota</taxon>
        <taxon>Viridiplantae</taxon>
        <taxon>Chlorophyta</taxon>
        <taxon>core chlorophytes</taxon>
        <taxon>Chlorophyceae</taxon>
        <taxon>CS clade</taxon>
        <taxon>Chlamydomonadales</taxon>
        <taxon>Volvocaceae</taxon>
        <taxon>Pleodorina</taxon>
    </lineage>
</organism>
<evidence type="ECO:0000256" key="6">
    <source>
        <dbReference type="PROSITE-ProRule" id="PRU01251"/>
    </source>
</evidence>
<keyword evidence="7" id="KW-0175">Coiled coil</keyword>
<evidence type="ECO:0000256" key="7">
    <source>
        <dbReference type="SAM" id="Coils"/>
    </source>
</evidence>
<dbReference type="InterPro" id="IPR036628">
    <property type="entry name" value="Clp_N_dom_sf"/>
</dbReference>
<dbReference type="PRINTS" id="PR00300">
    <property type="entry name" value="CLPPROTEASEA"/>
</dbReference>
<dbReference type="InterPro" id="IPR003593">
    <property type="entry name" value="AAA+_ATPase"/>
</dbReference>
<evidence type="ECO:0000313" key="10">
    <source>
        <dbReference type="EMBL" id="GLC51822.1"/>
    </source>
</evidence>
<evidence type="ECO:0000259" key="9">
    <source>
        <dbReference type="PROSITE" id="PS51903"/>
    </source>
</evidence>
<dbReference type="GO" id="GO:0034605">
    <property type="term" value="P:cellular response to heat"/>
    <property type="evidence" value="ECO:0007669"/>
    <property type="project" value="TreeGrafter"/>
</dbReference>
<dbReference type="SUPFAM" id="SSF52540">
    <property type="entry name" value="P-loop containing nucleoside triphosphate hydrolases"/>
    <property type="match status" value="2"/>
</dbReference>
<dbReference type="Pfam" id="PF10431">
    <property type="entry name" value="ClpB_D2-small"/>
    <property type="match status" value="1"/>
</dbReference>
<dbReference type="GO" id="GO:0005524">
    <property type="term" value="F:ATP binding"/>
    <property type="evidence" value="ECO:0007669"/>
    <property type="project" value="UniProtKB-KW"/>
</dbReference>
<dbReference type="PROSITE" id="PS51903">
    <property type="entry name" value="CLP_R"/>
    <property type="match status" value="1"/>
</dbReference>
<dbReference type="GO" id="GO:0005737">
    <property type="term" value="C:cytoplasm"/>
    <property type="evidence" value="ECO:0007669"/>
    <property type="project" value="TreeGrafter"/>
</dbReference>
<dbReference type="SUPFAM" id="SSF81923">
    <property type="entry name" value="Double Clp-N motif"/>
    <property type="match status" value="1"/>
</dbReference>
<comment type="similarity">
    <text evidence="1">Belongs to the ClpA/ClpB family.</text>
</comment>
<dbReference type="InterPro" id="IPR019489">
    <property type="entry name" value="Clp_ATPase_C"/>
</dbReference>
<evidence type="ECO:0000256" key="2">
    <source>
        <dbReference type="ARBA" id="ARBA00022737"/>
    </source>
</evidence>
<dbReference type="InterPro" id="IPR018368">
    <property type="entry name" value="ClpA/B_CS1"/>
</dbReference>
<gene>
    <name evidence="10" type="primary">PLEST003537</name>
    <name evidence="10" type="ORF">PLESTB_000552200</name>
</gene>
<evidence type="ECO:0000256" key="1">
    <source>
        <dbReference type="ARBA" id="ARBA00008675"/>
    </source>
</evidence>
<keyword evidence="11" id="KW-1185">Reference proteome</keyword>
<dbReference type="PANTHER" id="PTHR11638:SF18">
    <property type="entry name" value="HEAT SHOCK PROTEIN 104"/>
    <property type="match status" value="1"/>
</dbReference>
<dbReference type="Pfam" id="PF02861">
    <property type="entry name" value="Clp_N"/>
    <property type="match status" value="1"/>
</dbReference>
<dbReference type="PANTHER" id="PTHR11638">
    <property type="entry name" value="ATP-DEPENDENT CLP PROTEASE"/>
    <property type="match status" value="1"/>
</dbReference>
<keyword evidence="2 6" id="KW-0677">Repeat</keyword>
<evidence type="ECO:0000313" key="11">
    <source>
        <dbReference type="Proteomes" id="UP001165080"/>
    </source>
</evidence>
<feature type="compositionally biased region" description="Polar residues" evidence="8">
    <location>
        <begin position="155"/>
        <end position="164"/>
    </location>
</feature>
<dbReference type="Gene3D" id="1.10.8.60">
    <property type="match status" value="1"/>
</dbReference>
<proteinExistence type="inferred from homology"/>
<sequence>MAFDPKKATPKVNEVLASAVNLATEQQHDTLTTIHLAVVLFEEPQGLARSIAQRAVGGEEVWRSCTRLLRSRMAKLHRIATVPSKVSRARELAKVLANAAKAQRDRGDAYLDVDTLLSAVVSAPDVSKALDEAGLSRSQLESTLEEVRKAGSGGPVNSQQTADANSDALDKYGNDLTANAPRADPVIGRDDEIRRVVRVLCRRTKNNPVLIGDPGVGKTAIVEGLAQRIVKGDVPETLRGVRLISLDMGALVAGATYRGQFEERLTAVLAAVHQQAGRVVLFIDELHLVMGAGKVDDGVMDAANLLKPALARGSLRCIGATTLAEYRQHIEKDAAFERRFQQVLVKEPSVDDTVSILRGIKERYEAYHIVHITDRALVAAAELSDRYITDRFLPDKAIGVVDEACADMRVQLESKPEQLDALERQRTRLQVEAAALAREKDALSKKRAAEVEKELAALDDALQPLQQRYQQERERLESLRRMAKKRDEILVNIQLAEQRKDLARIADLRYGALPEVDELIKDLRAAQPADALLSEEVGPDEIAAVVARWTSIPVSRLRQSERVKLLELRAALRRRVVGQDAAVRAVADAVLRSRAGLAARGRGSSFLFLGPTGVGKTELAKALAELLFDDEKMMIRIDMGEYMERQSVSRLIGAPPGYVGHEEGGQLTEAVRHRPYSVVLFDEVEKAHAEVFNVLLSILDDGRVTDSRGRTVNFANTVIILTSNLGSETLLQAAASTNKTTTSDSSNHHDQLNATLGTSGARRPGGGAATAAADPYGQVRQAVLSEVRRFFRPEFVNRLDDIVLFEPLQEGQLVAIASLLAKELAARLAPRNIGLSFTPAALSYAVQQAYDPMHGARPLRRWLEQVVMTELSQMVIGGELRDNSDVVVDLTAAAAAEVQGGSGGAGEEGEEGEERFVYRVTPKPTADGGGGGTGGIDGCSGATAAAPKLKRARRYLDNDGDEEDDVRVHD</sequence>
<feature type="region of interest" description="Disordered" evidence="8">
    <location>
        <begin position="144"/>
        <end position="177"/>
    </location>
</feature>
<feature type="domain" description="Clp R" evidence="9">
    <location>
        <begin position="5"/>
        <end position="150"/>
    </location>
</feature>
<dbReference type="Gene3D" id="1.10.1780.10">
    <property type="entry name" value="Clp, N-terminal domain"/>
    <property type="match status" value="1"/>
</dbReference>
<reference evidence="10 11" key="1">
    <citation type="journal article" date="2023" name="Commun. Biol.">
        <title>Reorganization of the ancestral sex-determining regions during the evolution of trioecy in Pleodorina starrii.</title>
        <authorList>
            <person name="Takahashi K."/>
            <person name="Suzuki S."/>
            <person name="Kawai-Toyooka H."/>
            <person name="Yamamoto K."/>
            <person name="Hamaji T."/>
            <person name="Ootsuki R."/>
            <person name="Yamaguchi H."/>
            <person name="Kawachi M."/>
            <person name="Higashiyama T."/>
            <person name="Nozaki H."/>
        </authorList>
    </citation>
    <scope>NUCLEOTIDE SEQUENCE [LARGE SCALE GENOMIC DNA]</scope>
    <source>
        <strain evidence="10 11">NIES-4479</strain>
    </source>
</reference>
<keyword evidence="5" id="KW-0143">Chaperone</keyword>
<dbReference type="Gene3D" id="3.40.50.300">
    <property type="entry name" value="P-loop containing nucleotide triphosphate hydrolases"/>
    <property type="match status" value="3"/>
</dbReference>
<dbReference type="Pfam" id="PF07724">
    <property type="entry name" value="AAA_2"/>
    <property type="match status" value="1"/>
</dbReference>
<dbReference type="Pfam" id="PF17871">
    <property type="entry name" value="AAA_lid_9"/>
    <property type="match status" value="1"/>
</dbReference>
<dbReference type="InterPro" id="IPR003959">
    <property type="entry name" value="ATPase_AAA_core"/>
</dbReference>
<dbReference type="Pfam" id="PF00004">
    <property type="entry name" value="AAA"/>
    <property type="match status" value="1"/>
</dbReference>
<dbReference type="AlphaFoldDB" id="A0A9W6F0H0"/>
<feature type="region of interest" description="Disordered" evidence="8">
    <location>
        <begin position="736"/>
        <end position="772"/>
    </location>
</feature>
<dbReference type="EMBL" id="BRXU01000005">
    <property type="protein sequence ID" value="GLC51822.1"/>
    <property type="molecule type" value="Genomic_DNA"/>
</dbReference>
<dbReference type="Proteomes" id="UP001165080">
    <property type="component" value="Unassembled WGS sequence"/>
</dbReference>
<dbReference type="SMART" id="SM01086">
    <property type="entry name" value="ClpB_D2-small"/>
    <property type="match status" value="1"/>
</dbReference>
<evidence type="ECO:0000256" key="3">
    <source>
        <dbReference type="ARBA" id="ARBA00022741"/>
    </source>
</evidence>